<dbReference type="CDD" id="cd04301">
    <property type="entry name" value="NAT_SF"/>
    <property type="match status" value="1"/>
</dbReference>
<gene>
    <name evidence="3" type="ORF">DFR59_1191</name>
</gene>
<dbReference type="Gene3D" id="3.40.630.30">
    <property type="match status" value="1"/>
</dbReference>
<evidence type="ECO:0000313" key="4">
    <source>
        <dbReference type="Proteomes" id="UP000255326"/>
    </source>
</evidence>
<dbReference type="Proteomes" id="UP000255326">
    <property type="component" value="Unassembled WGS sequence"/>
</dbReference>
<evidence type="ECO:0000259" key="2">
    <source>
        <dbReference type="PROSITE" id="PS51186"/>
    </source>
</evidence>
<dbReference type="InterPro" id="IPR000182">
    <property type="entry name" value="GNAT_dom"/>
</dbReference>
<dbReference type="AlphaFoldDB" id="A0A370G595"/>
<name>A0A370G595_9BACI</name>
<dbReference type="PROSITE" id="PS51186">
    <property type="entry name" value="GNAT"/>
    <property type="match status" value="1"/>
</dbReference>
<protein>
    <recommendedName>
        <fullName evidence="1">Protein ElaA</fullName>
    </recommendedName>
</protein>
<dbReference type="FunFam" id="3.40.630.30:FF:000035">
    <property type="entry name" value="GNAT family N-acetyltransferase"/>
    <property type="match status" value="1"/>
</dbReference>
<dbReference type="InterPro" id="IPR016181">
    <property type="entry name" value="Acyl_CoA_acyltransferase"/>
</dbReference>
<evidence type="ECO:0000313" key="3">
    <source>
        <dbReference type="EMBL" id="RDI37989.1"/>
    </source>
</evidence>
<keyword evidence="4" id="KW-1185">Reference proteome</keyword>
<dbReference type="GO" id="GO:0016747">
    <property type="term" value="F:acyltransferase activity, transferring groups other than amino-acyl groups"/>
    <property type="evidence" value="ECO:0007669"/>
    <property type="project" value="InterPro"/>
</dbReference>
<accession>A0A370G595</accession>
<feature type="domain" description="N-acetyltransferase" evidence="2">
    <location>
        <begin position="7"/>
        <end position="149"/>
    </location>
</feature>
<organism evidence="3 4">
    <name type="scientific">Falsibacillus pallidus</name>
    <dbReference type="NCBI Taxonomy" id="493781"/>
    <lineage>
        <taxon>Bacteria</taxon>
        <taxon>Bacillati</taxon>
        <taxon>Bacillota</taxon>
        <taxon>Bacilli</taxon>
        <taxon>Bacillales</taxon>
        <taxon>Bacillaceae</taxon>
        <taxon>Falsibacillus</taxon>
    </lineage>
</organism>
<comment type="caution">
    <text evidence="3">The sequence shown here is derived from an EMBL/GenBank/DDBJ whole genome shotgun (WGS) entry which is preliminary data.</text>
</comment>
<dbReference type="Pfam" id="PF13673">
    <property type="entry name" value="Acetyltransf_10"/>
    <property type="match status" value="1"/>
</dbReference>
<dbReference type="SUPFAM" id="SSF55729">
    <property type="entry name" value="Acyl-CoA N-acyltransferases (Nat)"/>
    <property type="match status" value="1"/>
</dbReference>
<dbReference type="EMBL" id="QQAY01000019">
    <property type="protein sequence ID" value="RDI37989.1"/>
    <property type="molecule type" value="Genomic_DNA"/>
</dbReference>
<sequence>MMSWKVKSFTELSTHELYEILQVRTEVFVVEQECPYLEVDGKDLHAHHLYKEENGEVAAYARLLPAGVSYKEPSIGRVLVKEKYRGRGFASELVKRGLAFIHDEWGEQKVKIQAQEYLREFYGSFGFKAITETYLEDGIPHIDMILQDHTN</sequence>
<proteinExistence type="predicted"/>
<reference evidence="3 4" key="1">
    <citation type="submission" date="2018-07" db="EMBL/GenBank/DDBJ databases">
        <title>Genomic Encyclopedia of Type Strains, Phase IV (KMG-IV): sequencing the most valuable type-strain genomes for metagenomic binning, comparative biology and taxonomic classification.</title>
        <authorList>
            <person name="Goeker M."/>
        </authorList>
    </citation>
    <scope>NUCLEOTIDE SEQUENCE [LARGE SCALE GENOMIC DNA]</scope>
    <source>
        <strain evidence="3 4">DSM 25281</strain>
    </source>
</reference>
<evidence type="ECO:0000256" key="1">
    <source>
        <dbReference type="ARBA" id="ARBA00072224"/>
    </source>
</evidence>